<feature type="domain" description="DUF547" evidence="1">
    <location>
        <begin position="2"/>
        <end position="39"/>
    </location>
</feature>
<name>W4LG44_ENTF1</name>
<dbReference type="PANTHER" id="PTHR46361:SF3">
    <property type="entry name" value="ELECTRON CARRIER_ PROTEIN DISULFIDE OXIDOREDUCTASE"/>
    <property type="match status" value="1"/>
</dbReference>
<evidence type="ECO:0000313" key="3">
    <source>
        <dbReference type="Proteomes" id="UP000019141"/>
    </source>
</evidence>
<feature type="non-terminal residue" evidence="2">
    <location>
        <position position="1"/>
    </location>
</feature>
<gene>
    <name evidence="2" type="ORF">ETSY1_24450</name>
</gene>
<reference evidence="2 3" key="1">
    <citation type="journal article" date="2014" name="Nature">
        <title>An environmental bacterial taxon with a large and distinct metabolic repertoire.</title>
        <authorList>
            <person name="Wilson M.C."/>
            <person name="Mori T."/>
            <person name="Ruckert C."/>
            <person name="Uria A.R."/>
            <person name="Helf M.J."/>
            <person name="Takada K."/>
            <person name="Gernert C."/>
            <person name="Steffens U.A."/>
            <person name="Heycke N."/>
            <person name="Schmitt S."/>
            <person name="Rinke C."/>
            <person name="Helfrich E.J."/>
            <person name="Brachmann A.O."/>
            <person name="Gurgui C."/>
            <person name="Wakimoto T."/>
            <person name="Kracht M."/>
            <person name="Crusemann M."/>
            <person name="Hentschel U."/>
            <person name="Abe I."/>
            <person name="Matsunaga S."/>
            <person name="Kalinowski J."/>
            <person name="Takeyama H."/>
            <person name="Piel J."/>
        </authorList>
    </citation>
    <scope>NUCLEOTIDE SEQUENCE [LARGE SCALE GENOMIC DNA]</scope>
    <source>
        <strain evidence="3">TSY1</strain>
    </source>
</reference>
<dbReference type="EMBL" id="AZHW01000722">
    <property type="protein sequence ID" value="ETW96972.1"/>
    <property type="molecule type" value="Genomic_DNA"/>
</dbReference>
<organism evidence="2 3">
    <name type="scientific">Entotheonella factor</name>
    <dbReference type="NCBI Taxonomy" id="1429438"/>
    <lineage>
        <taxon>Bacteria</taxon>
        <taxon>Pseudomonadati</taxon>
        <taxon>Nitrospinota/Tectimicrobiota group</taxon>
        <taxon>Candidatus Tectimicrobiota</taxon>
        <taxon>Candidatus Entotheonellia</taxon>
        <taxon>Candidatus Entotheonellales</taxon>
        <taxon>Candidatus Entotheonellaceae</taxon>
        <taxon>Candidatus Entotheonella</taxon>
    </lineage>
</organism>
<proteinExistence type="predicted"/>
<comment type="caution">
    <text evidence="2">The sequence shown here is derived from an EMBL/GenBank/DDBJ whole genome shotgun (WGS) entry which is preliminary data.</text>
</comment>
<evidence type="ECO:0000259" key="1">
    <source>
        <dbReference type="Pfam" id="PF04784"/>
    </source>
</evidence>
<dbReference type="HOGENOM" id="CLU_2077876_0_0_7"/>
<dbReference type="Pfam" id="PF04784">
    <property type="entry name" value="DUF547"/>
    <property type="match status" value="1"/>
</dbReference>
<dbReference type="Proteomes" id="UP000019141">
    <property type="component" value="Unassembled WGS sequence"/>
</dbReference>
<sequence>AEPRVHFAFYSGCISSPRLRAYHSAHIDEQLRHATRDYLAQHVTLNEDGTTCRIPQIFRWYNKDFGSNQDILTFIADHLDESHPGSHAGQDAHARSLTYVDFDWSINATLYRPSVPV</sequence>
<evidence type="ECO:0000313" key="2">
    <source>
        <dbReference type="EMBL" id="ETW96972.1"/>
    </source>
</evidence>
<accession>W4LG44</accession>
<dbReference type="PANTHER" id="PTHR46361">
    <property type="entry name" value="ELECTRON CARRIER/ PROTEIN DISULFIDE OXIDOREDUCTASE"/>
    <property type="match status" value="1"/>
</dbReference>
<dbReference type="InterPro" id="IPR006869">
    <property type="entry name" value="DUF547"/>
</dbReference>
<dbReference type="AlphaFoldDB" id="W4LG44"/>
<keyword evidence="3" id="KW-1185">Reference proteome</keyword>
<protein>
    <recommendedName>
        <fullName evidence="1">DUF547 domain-containing protein</fullName>
    </recommendedName>
</protein>